<gene>
    <name evidence="2" type="ORF">A3G31_02195</name>
</gene>
<feature type="region of interest" description="Disordered" evidence="1">
    <location>
        <begin position="51"/>
        <end position="76"/>
    </location>
</feature>
<evidence type="ECO:0000313" key="2">
    <source>
        <dbReference type="EMBL" id="OGL54910.1"/>
    </source>
</evidence>
<reference evidence="2 3" key="1">
    <citation type="journal article" date="2016" name="Nat. Commun.">
        <title>Thousands of microbial genomes shed light on interconnected biogeochemical processes in an aquifer system.</title>
        <authorList>
            <person name="Anantharaman K."/>
            <person name="Brown C.T."/>
            <person name="Hug L.A."/>
            <person name="Sharon I."/>
            <person name="Castelle C.J."/>
            <person name="Probst A.J."/>
            <person name="Thomas B.C."/>
            <person name="Singh A."/>
            <person name="Wilkins M.J."/>
            <person name="Karaoz U."/>
            <person name="Brodie E.L."/>
            <person name="Williams K.H."/>
            <person name="Hubbard S.S."/>
            <person name="Banfield J.F."/>
        </authorList>
    </citation>
    <scope>NUCLEOTIDE SEQUENCE [LARGE SCALE GENOMIC DNA]</scope>
</reference>
<dbReference type="InterPro" id="IPR024078">
    <property type="entry name" value="LmbE-like_dom_sf"/>
</dbReference>
<dbReference type="EMBL" id="MGDI01000005">
    <property type="protein sequence ID" value="OGL54910.1"/>
    <property type="molecule type" value="Genomic_DNA"/>
</dbReference>
<organism evidence="2 3">
    <name type="scientific">Candidatus Schekmanbacteria bacterium RIFCSPLOWO2_12_FULL_38_15</name>
    <dbReference type="NCBI Taxonomy" id="1817883"/>
    <lineage>
        <taxon>Bacteria</taxon>
        <taxon>Candidatus Schekmaniibacteriota</taxon>
    </lineage>
</organism>
<accession>A0A1F7SMA4</accession>
<dbReference type="PROSITE" id="PS00018">
    <property type="entry name" value="EF_HAND_1"/>
    <property type="match status" value="1"/>
</dbReference>
<dbReference type="STRING" id="1817883.A3G31_02195"/>
<dbReference type="AlphaFoldDB" id="A0A1F7SMA4"/>
<dbReference type="PANTHER" id="PTHR12993">
    <property type="entry name" value="N-ACETYLGLUCOSAMINYL-PHOSPHATIDYLINOSITOL DE-N-ACETYLASE-RELATED"/>
    <property type="match status" value="1"/>
</dbReference>
<dbReference type="InterPro" id="IPR003737">
    <property type="entry name" value="GlcNAc_PI_deacetylase-related"/>
</dbReference>
<evidence type="ECO:0000256" key="1">
    <source>
        <dbReference type="SAM" id="MobiDB-lite"/>
    </source>
</evidence>
<dbReference type="InterPro" id="IPR018247">
    <property type="entry name" value="EF_Hand_1_Ca_BS"/>
</dbReference>
<proteinExistence type="predicted"/>
<evidence type="ECO:0008006" key="4">
    <source>
        <dbReference type="Google" id="ProtNLM"/>
    </source>
</evidence>
<name>A0A1F7SMA4_9BACT</name>
<dbReference type="Gene3D" id="3.40.50.10320">
    <property type="entry name" value="LmbE-like"/>
    <property type="match status" value="1"/>
</dbReference>
<dbReference type="GO" id="GO:0016811">
    <property type="term" value="F:hydrolase activity, acting on carbon-nitrogen (but not peptide) bonds, in linear amides"/>
    <property type="evidence" value="ECO:0007669"/>
    <property type="project" value="TreeGrafter"/>
</dbReference>
<dbReference type="PANTHER" id="PTHR12993:SF11">
    <property type="entry name" value="N-ACETYLGLUCOSAMINYL-PHOSPHATIDYLINOSITOL DE-N-ACETYLASE"/>
    <property type="match status" value="1"/>
</dbReference>
<protein>
    <recommendedName>
        <fullName evidence="4">PIG-L family deacetylase</fullName>
    </recommendedName>
</protein>
<dbReference type="Pfam" id="PF02585">
    <property type="entry name" value="PIG-L"/>
    <property type="match status" value="1"/>
</dbReference>
<dbReference type="Proteomes" id="UP000178082">
    <property type="component" value="Unassembled WGS sequence"/>
</dbReference>
<sequence length="479" mass="55653">MQFSFYRFAILRTIIFSLAILMPFQLSISSKIINGNLAYGVTNLSEQGTKDKGIIPLSPPLSKGDSGGFSDETKQPKKFSKSRILIIAPHPDDETLGCAMVISETIRQGNPVKIVLITNGDLLFRPKGNTVYDYDKDGDIDFVDYGYIRQHETFTAMGKLGLKPKDIIFLGYPDGLLWGIYNCDYNDIYLKEGFNFTMVLHTKSGYSSPYKNSYHYKIYLGEKPLYNRNYIISDLKKILSDFRPTDIFVTHEFDFHSDHKASLLFLRKAVKELKREGNPDVDHIKIHRYLIHYDLPEKAREEEEYPDPQSPELAVRDFTDNCKKIPWEETTLGAGPNGTISLDEDFKTVKHGLINCYATQLYDDYFQSSCKEEIKHSWLHQFVKDKEEWWDWPIDYPIPFDYYDKGNLWFKFKHWIKCFYTVGKFKIKEMGSFCVLSFNYWNFFAAGRLINQKLLVDIRDEPCGCPQRAETSSAPTDWL</sequence>
<dbReference type="SUPFAM" id="SSF102588">
    <property type="entry name" value="LmbE-like"/>
    <property type="match status" value="1"/>
</dbReference>
<evidence type="ECO:0000313" key="3">
    <source>
        <dbReference type="Proteomes" id="UP000178082"/>
    </source>
</evidence>
<comment type="caution">
    <text evidence="2">The sequence shown here is derived from an EMBL/GenBank/DDBJ whole genome shotgun (WGS) entry which is preliminary data.</text>
</comment>